<keyword evidence="4" id="KW-1185">Reference proteome</keyword>
<dbReference type="Gene3D" id="3.40.50.150">
    <property type="entry name" value="Vaccinia Virus protein VP39"/>
    <property type="match status" value="1"/>
</dbReference>
<feature type="compositionally biased region" description="Basic and acidic residues" evidence="1">
    <location>
        <begin position="291"/>
        <end position="300"/>
    </location>
</feature>
<protein>
    <recommendedName>
        <fullName evidence="2">MnmC-like methyltransferase domain-containing protein</fullName>
    </recommendedName>
</protein>
<dbReference type="RefSeq" id="WP_017712173.1">
    <property type="nucleotide sequence ID" value="NZ_KB235936.1"/>
</dbReference>
<dbReference type="AlphaFoldDB" id="A0A0M2PR35"/>
<feature type="region of interest" description="Disordered" evidence="1">
    <location>
        <begin position="280"/>
        <end position="300"/>
    </location>
</feature>
<proteinExistence type="predicted"/>
<name>A0A0M2PR35_PROHO</name>
<evidence type="ECO:0000259" key="2">
    <source>
        <dbReference type="Pfam" id="PF05430"/>
    </source>
</evidence>
<dbReference type="PANTHER" id="PTHR39963">
    <property type="entry name" value="SLL0983 PROTEIN"/>
    <property type="match status" value="1"/>
</dbReference>
<reference evidence="3" key="1">
    <citation type="submission" date="2012-04" db="EMBL/GenBank/DDBJ databases">
        <authorList>
            <person name="Borisov I.G."/>
            <person name="Ivanikova N.V."/>
            <person name="Pinevich A.V."/>
        </authorList>
    </citation>
    <scope>NUCLEOTIDE SEQUENCE</scope>
    <source>
        <strain evidence="3">CALU 1027</strain>
    </source>
</reference>
<evidence type="ECO:0000313" key="4">
    <source>
        <dbReference type="Proteomes" id="UP000034681"/>
    </source>
</evidence>
<dbReference type="Pfam" id="PF05430">
    <property type="entry name" value="Methyltransf_30"/>
    <property type="match status" value="1"/>
</dbReference>
<evidence type="ECO:0000256" key="1">
    <source>
        <dbReference type="SAM" id="MobiDB-lite"/>
    </source>
</evidence>
<dbReference type="PANTHER" id="PTHR39963:SF1">
    <property type="entry name" value="MNMC-LIKE METHYLTRANSFERASE DOMAIN-CONTAINING PROTEIN"/>
    <property type="match status" value="1"/>
</dbReference>
<dbReference type="EMBL" id="AJTX02000007">
    <property type="protein sequence ID" value="KKI98684.1"/>
    <property type="molecule type" value="Genomic_DNA"/>
</dbReference>
<dbReference type="InterPro" id="IPR008471">
    <property type="entry name" value="MnmC-like_methylTransf"/>
</dbReference>
<comment type="caution">
    <text evidence="3">The sequence shown here is derived from an EMBL/GenBank/DDBJ whole genome shotgun (WGS) entry which is preliminary data.</text>
</comment>
<dbReference type="eggNOG" id="COG4121">
    <property type="taxonomic scope" value="Bacteria"/>
</dbReference>
<dbReference type="STRING" id="317619.GCA_000332315_01675"/>
<dbReference type="GO" id="GO:0016645">
    <property type="term" value="F:oxidoreductase activity, acting on the CH-NH group of donors"/>
    <property type="evidence" value="ECO:0007669"/>
    <property type="project" value="InterPro"/>
</dbReference>
<dbReference type="OrthoDB" id="9786494at2"/>
<organism evidence="3 4">
    <name type="scientific">Prochlorothrix hollandica PCC 9006 = CALU 1027</name>
    <dbReference type="NCBI Taxonomy" id="317619"/>
    <lineage>
        <taxon>Bacteria</taxon>
        <taxon>Bacillati</taxon>
        <taxon>Cyanobacteriota</taxon>
        <taxon>Cyanophyceae</taxon>
        <taxon>Prochlorotrichales</taxon>
        <taxon>Prochlorotrichaceae</taxon>
        <taxon>Prochlorothrix</taxon>
    </lineage>
</organism>
<dbReference type="SUPFAM" id="SSF53335">
    <property type="entry name" value="S-adenosyl-L-methionine-dependent methyltransferases"/>
    <property type="match status" value="1"/>
</dbReference>
<feature type="domain" description="MnmC-like methyltransferase" evidence="2">
    <location>
        <begin position="129"/>
        <end position="226"/>
    </location>
</feature>
<gene>
    <name evidence="3" type="ORF">PROH_17705</name>
</gene>
<evidence type="ECO:0000313" key="3">
    <source>
        <dbReference type="EMBL" id="KKI98684.1"/>
    </source>
</evidence>
<dbReference type="Proteomes" id="UP000034681">
    <property type="component" value="Unassembled WGS sequence"/>
</dbReference>
<dbReference type="InterPro" id="IPR029063">
    <property type="entry name" value="SAM-dependent_MTases_sf"/>
</dbReference>
<accession>A0A0M2PR35</accession>
<sequence length="300" mass="32922">MLLPNPQSWTAYPTQDGSATFYSPEFKEYFHSLDGAKAEAMDKFVGGTGLAETAQAGPVRILDVCYGLGYNTAAALTTIAPLLAPDPDAYPVEIIALELDITVPQAALEPQYLDLWPVPVQIVLRSLAVHQRYQDDRCQAQLLVGDARQTLPPLVRQGWQADVIFLDPFSPRHCPQLWTLEFLGWLIQALSPQGTLVTYSRAAAVRSVLQQGGLVLGTLPPVAGRSAQQWSGGTIARADGTGLQPLSAMEQEHLHTRAAIPYRDPSLEDAAPTILQRRAAEQGRSPLEGNNEWRKRWNLH</sequence>